<comment type="caution">
    <text evidence="1">The sequence shown here is derived from an EMBL/GenBank/DDBJ whole genome shotgun (WGS) entry which is preliminary data.</text>
</comment>
<evidence type="ECO:0000313" key="1">
    <source>
        <dbReference type="EMBL" id="GMQ33904.1"/>
    </source>
</evidence>
<accession>A0ABQ6Q122</accession>
<keyword evidence="2" id="KW-1185">Reference proteome</keyword>
<name>A0ABQ6Q122_9BACT</name>
<organism evidence="1 2">
    <name type="scientific">Algoriphagus taiwanensis</name>
    <dbReference type="NCBI Taxonomy" id="1445656"/>
    <lineage>
        <taxon>Bacteria</taxon>
        <taxon>Pseudomonadati</taxon>
        <taxon>Bacteroidota</taxon>
        <taxon>Cytophagia</taxon>
        <taxon>Cytophagales</taxon>
        <taxon>Cyclobacteriaceae</taxon>
        <taxon>Algoriphagus</taxon>
    </lineage>
</organism>
<sequence>MSGILLKGLDVISLKTKKPRSTIIGARLLYQERDLPEVGKIEPACSRQARTA</sequence>
<gene>
    <name evidence="1" type="ORF">Ataiwa_21760</name>
</gene>
<dbReference type="EMBL" id="BTPE01000006">
    <property type="protein sequence ID" value="GMQ33904.1"/>
    <property type="molecule type" value="Genomic_DNA"/>
</dbReference>
<evidence type="ECO:0000313" key="2">
    <source>
        <dbReference type="Proteomes" id="UP001307705"/>
    </source>
</evidence>
<protein>
    <submittedName>
        <fullName evidence="1">Uncharacterized protein</fullName>
    </submittedName>
</protein>
<proteinExistence type="predicted"/>
<dbReference type="RefSeq" id="WP_338228735.1">
    <property type="nucleotide sequence ID" value="NZ_BTPE01000006.1"/>
</dbReference>
<dbReference type="Proteomes" id="UP001307705">
    <property type="component" value="Unassembled WGS sequence"/>
</dbReference>
<reference evidence="1 2" key="1">
    <citation type="submission" date="2023-08" db="EMBL/GenBank/DDBJ databases">
        <title>Draft genome sequence of Algoriphagus taiwanensis.</title>
        <authorList>
            <person name="Takatani N."/>
            <person name="Hosokawa M."/>
            <person name="Sawabe T."/>
        </authorList>
    </citation>
    <scope>NUCLEOTIDE SEQUENCE [LARGE SCALE GENOMIC DNA]</scope>
    <source>
        <strain evidence="1 2">JCM 19755</strain>
    </source>
</reference>